<accession>A0ABW3L812</accession>
<organism evidence="1 2">
    <name type="scientific">Thalassobacillus hwangdonensis</name>
    <dbReference type="NCBI Taxonomy" id="546108"/>
    <lineage>
        <taxon>Bacteria</taxon>
        <taxon>Bacillati</taxon>
        <taxon>Bacillota</taxon>
        <taxon>Bacilli</taxon>
        <taxon>Bacillales</taxon>
        <taxon>Bacillaceae</taxon>
        <taxon>Thalassobacillus</taxon>
    </lineage>
</organism>
<dbReference type="Proteomes" id="UP001596990">
    <property type="component" value="Unassembled WGS sequence"/>
</dbReference>
<reference evidence="2" key="1">
    <citation type="journal article" date="2019" name="Int. J. Syst. Evol. Microbiol.">
        <title>The Global Catalogue of Microorganisms (GCM) 10K type strain sequencing project: providing services to taxonomists for standard genome sequencing and annotation.</title>
        <authorList>
            <consortium name="The Broad Institute Genomics Platform"/>
            <consortium name="The Broad Institute Genome Sequencing Center for Infectious Disease"/>
            <person name="Wu L."/>
            <person name="Ma J."/>
        </authorList>
    </citation>
    <scope>NUCLEOTIDE SEQUENCE [LARGE SCALE GENOMIC DNA]</scope>
    <source>
        <strain evidence="2">CCUG 56607</strain>
    </source>
</reference>
<keyword evidence="2" id="KW-1185">Reference proteome</keyword>
<sequence>MQFIEPKERLKQKTDWRISDQTKSIVKHYAEYTGYSEDEVVDMFLKNILEDESFLNWVQTKRRNKRIIEQLGLNGEDICQN</sequence>
<comment type="caution">
    <text evidence="1">The sequence shown here is derived from an EMBL/GenBank/DDBJ whole genome shotgun (WGS) entry which is preliminary data.</text>
</comment>
<gene>
    <name evidence="1" type="ORF">ACFQ2J_16995</name>
</gene>
<evidence type="ECO:0000313" key="1">
    <source>
        <dbReference type="EMBL" id="MFD1020888.1"/>
    </source>
</evidence>
<name>A0ABW3L812_9BACI</name>
<proteinExistence type="predicted"/>
<dbReference type="EMBL" id="JBHTKL010000006">
    <property type="protein sequence ID" value="MFD1020888.1"/>
    <property type="molecule type" value="Genomic_DNA"/>
</dbReference>
<evidence type="ECO:0008006" key="3">
    <source>
        <dbReference type="Google" id="ProtNLM"/>
    </source>
</evidence>
<dbReference type="RefSeq" id="WP_386063356.1">
    <property type="nucleotide sequence ID" value="NZ_JBHTKL010000006.1"/>
</dbReference>
<protein>
    <recommendedName>
        <fullName evidence="3">Histidine kinase</fullName>
    </recommendedName>
</protein>
<evidence type="ECO:0000313" key="2">
    <source>
        <dbReference type="Proteomes" id="UP001596990"/>
    </source>
</evidence>